<protein>
    <submittedName>
        <fullName evidence="3">Uncharacterized protein</fullName>
    </submittedName>
</protein>
<feature type="chain" id="PRO_5040146601" evidence="2">
    <location>
        <begin position="21"/>
        <end position="479"/>
    </location>
</feature>
<organism evidence="3 4">
    <name type="scientific">Wickerhamomyces pijperi</name>
    <name type="common">Yeast</name>
    <name type="synonym">Pichia pijperi</name>
    <dbReference type="NCBI Taxonomy" id="599730"/>
    <lineage>
        <taxon>Eukaryota</taxon>
        <taxon>Fungi</taxon>
        <taxon>Dikarya</taxon>
        <taxon>Ascomycota</taxon>
        <taxon>Saccharomycotina</taxon>
        <taxon>Saccharomycetes</taxon>
        <taxon>Phaffomycetales</taxon>
        <taxon>Wickerhamomycetaceae</taxon>
        <taxon>Wickerhamomyces</taxon>
    </lineage>
</organism>
<proteinExistence type="predicted"/>
<dbReference type="Proteomes" id="UP000774326">
    <property type="component" value="Unassembled WGS sequence"/>
</dbReference>
<sequence>MNSLCFLLLFILTLSLTSHAIPNSPYHLAPTDQRPEPQILIKSSTPGKDIWSRYEGVSSNVVYKLRKRTVLSEDLGFDDDDSIKLALFTGEADAVIETSQGSNMDKALKYMPETIQEEHQLQQHLEQVYDHERGTYVSNHVVSKAHAANKGNFKKFKGKVSKLNGNVDQKVIMLKAESLPKDTTVPIKNESEPKTNLSLSTSPDLDFDANIVDADYDSSSWPFVPTPSSDLQNTSRMPEPSSDATDPKLKPFEFPFSDLSSFQALQFKSMFQRLTNKTWLNNPNYVSSIREGTGLREIIHKLDADIPRFFHECSNEKILKLTQSKLVQFQNMSQLDSLDFHNNNNIVPSSLILNHTWVWFQNQWQNNGKPIEIQNNNKNLVNIESILNPSDYKHIKTLTHKFIYTFQINGTDVYKYGYSLVLSYNEFIRRLTLELRPLSALQEDITDDVLFKILLFCESNVNSVLKYDNKHELTRSIRV</sequence>
<reference evidence="3" key="1">
    <citation type="journal article" date="2021" name="Open Biol.">
        <title>Shared evolutionary footprints suggest mitochondrial oxidative damage underlies multiple complex I losses in fungi.</title>
        <authorList>
            <person name="Schikora-Tamarit M.A."/>
            <person name="Marcet-Houben M."/>
            <person name="Nosek J."/>
            <person name="Gabaldon T."/>
        </authorList>
    </citation>
    <scope>NUCLEOTIDE SEQUENCE</scope>
    <source>
        <strain evidence="3">CBS2887</strain>
    </source>
</reference>
<accession>A0A9P8QEX3</accession>
<evidence type="ECO:0000313" key="4">
    <source>
        <dbReference type="Proteomes" id="UP000774326"/>
    </source>
</evidence>
<name>A0A9P8QEX3_WICPI</name>
<feature type="signal peptide" evidence="2">
    <location>
        <begin position="1"/>
        <end position="20"/>
    </location>
</feature>
<evidence type="ECO:0000256" key="1">
    <source>
        <dbReference type="SAM" id="MobiDB-lite"/>
    </source>
</evidence>
<comment type="caution">
    <text evidence="3">The sequence shown here is derived from an EMBL/GenBank/DDBJ whole genome shotgun (WGS) entry which is preliminary data.</text>
</comment>
<evidence type="ECO:0000313" key="3">
    <source>
        <dbReference type="EMBL" id="KAH3688064.1"/>
    </source>
</evidence>
<evidence type="ECO:0000256" key="2">
    <source>
        <dbReference type="SAM" id="SignalP"/>
    </source>
</evidence>
<feature type="region of interest" description="Disordered" evidence="1">
    <location>
        <begin position="223"/>
        <end position="245"/>
    </location>
</feature>
<gene>
    <name evidence="3" type="ORF">WICPIJ_000957</name>
</gene>
<feature type="compositionally biased region" description="Polar residues" evidence="1">
    <location>
        <begin position="223"/>
        <end position="236"/>
    </location>
</feature>
<dbReference type="EMBL" id="JAEUBG010000534">
    <property type="protein sequence ID" value="KAH3688064.1"/>
    <property type="molecule type" value="Genomic_DNA"/>
</dbReference>
<keyword evidence="4" id="KW-1185">Reference proteome</keyword>
<reference evidence="3" key="2">
    <citation type="submission" date="2021-01" db="EMBL/GenBank/DDBJ databases">
        <authorList>
            <person name="Schikora-Tamarit M.A."/>
        </authorList>
    </citation>
    <scope>NUCLEOTIDE SEQUENCE</scope>
    <source>
        <strain evidence="3">CBS2887</strain>
    </source>
</reference>
<keyword evidence="2" id="KW-0732">Signal</keyword>
<dbReference type="AlphaFoldDB" id="A0A9P8QEX3"/>